<dbReference type="PANTHER" id="PTHR38043">
    <property type="entry name" value="PROTEIN HEMX"/>
    <property type="match status" value="1"/>
</dbReference>
<dbReference type="InterPro" id="IPR007470">
    <property type="entry name" value="HemX"/>
</dbReference>
<feature type="region of interest" description="Disordered" evidence="1">
    <location>
        <begin position="235"/>
        <end position="271"/>
    </location>
</feature>
<feature type="region of interest" description="Disordered" evidence="1">
    <location>
        <begin position="1"/>
        <end position="40"/>
    </location>
</feature>
<name>A0ABP9QJ54_9RHOO</name>
<feature type="compositionally biased region" description="Polar residues" evidence="1">
    <location>
        <begin position="1"/>
        <end position="11"/>
    </location>
</feature>
<evidence type="ECO:0000313" key="2">
    <source>
        <dbReference type="EMBL" id="GAA5162848.1"/>
    </source>
</evidence>
<dbReference type="PANTHER" id="PTHR38043:SF1">
    <property type="entry name" value="PROTEIN HEMX"/>
    <property type="match status" value="1"/>
</dbReference>
<comment type="caution">
    <text evidence="2">The sequence shown here is derived from an EMBL/GenBank/DDBJ whole genome shotgun (WGS) entry which is preliminary data.</text>
</comment>
<proteinExistence type="predicted"/>
<feature type="compositionally biased region" description="Low complexity" evidence="1">
    <location>
        <begin position="235"/>
        <end position="266"/>
    </location>
</feature>
<feature type="compositionally biased region" description="Polar residues" evidence="1">
    <location>
        <begin position="24"/>
        <end position="40"/>
    </location>
</feature>
<dbReference type="Proteomes" id="UP001500547">
    <property type="component" value="Unassembled WGS sequence"/>
</dbReference>
<reference evidence="3" key="1">
    <citation type="journal article" date="2019" name="Int. J. Syst. Evol. Microbiol.">
        <title>The Global Catalogue of Microorganisms (GCM) 10K type strain sequencing project: providing services to taxonomists for standard genome sequencing and annotation.</title>
        <authorList>
            <consortium name="The Broad Institute Genomics Platform"/>
            <consortium name="The Broad Institute Genome Sequencing Center for Infectious Disease"/>
            <person name="Wu L."/>
            <person name="Ma J."/>
        </authorList>
    </citation>
    <scope>NUCLEOTIDE SEQUENCE [LARGE SCALE GENOMIC DNA]</scope>
    <source>
        <strain evidence="3">JCM 18715</strain>
    </source>
</reference>
<evidence type="ECO:0000313" key="3">
    <source>
        <dbReference type="Proteomes" id="UP001500547"/>
    </source>
</evidence>
<organism evidence="2 3">
    <name type="scientific">Viridibacterium curvum</name>
    <dbReference type="NCBI Taxonomy" id="1101404"/>
    <lineage>
        <taxon>Bacteria</taxon>
        <taxon>Pseudomonadati</taxon>
        <taxon>Pseudomonadota</taxon>
        <taxon>Betaproteobacteria</taxon>
        <taxon>Rhodocyclales</taxon>
        <taxon>Rhodocyclaceae</taxon>
        <taxon>Viridibacterium</taxon>
    </lineage>
</organism>
<evidence type="ECO:0000256" key="1">
    <source>
        <dbReference type="SAM" id="MobiDB-lite"/>
    </source>
</evidence>
<dbReference type="Pfam" id="PF04375">
    <property type="entry name" value="HemX"/>
    <property type="match status" value="1"/>
</dbReference>
<dbReference type="RefSeq" id="WP_345532177.1">
    <property type="nucleotide sequence ID" value="NZ_BAABLD010000007.1"/>
</dbReference>
<protein>
    <recommendedName>
        <fullName evidence="4">Uroporphyrin-3 C-methyltransferase</fullName>
    </recommendedName>
</protein>
<dbReference type="EMBL" id="BAABLD010000007">
    <property type="protein sequence ID" value="GAA5162848.1"/>
    <property type="molecule type" value="Genomic_DNA"/>
</dbReference>
<evidence type="ECO:0008006" key="4">
    <source>
        <dbReference type="Google" id="ProtNLM"/>
    </source>
</evidence>
<accession>A0ABP9QJ54</accession>
<keyword evidence="3" id="KW-1185">Reference proteome</keyword>
<sequence length="391" mass="42243">MSEQQTEQATTPEAPPVARADTSPAGNARSTSGNPVTGSTLLTPRAQMTIAVVVLVFLGWQLLDTRNELRSLREDIARRAGAESAELSNARQLARNGQESAAALQGRVSTLEDRVGDSETQQAALERIYQDLSRNRDDRLLQEAEQAVSLASQQLQLAGNVPVALSALQLADARLASSAQTRLLPLRRAIAQDIERLRALPLVDVTGMSLELEALLARIDTLPFAFERMPPAKPAAAPVAAPRKPAAPAPRKGAATPAAAPSAPQAEDTSAPGWVTLAGDLWGDFKGLLRIERLDSDDVNLLSPQQASYLRENIRLRLLSARLALLQRDGRMFAEDLNQARGMLEKYFDIKAPAVAGTAEELRQMASARLIVDLPALSESEAALRRLRQVR</sequence>
<gene>
    <name evidence="2" type="ORF">GCM10025770_14120</name>
</gene>